<dbReference type="PROSITE" id="PS51650">
    <property type="entry name" value="C2_DOCK"/>
    <property type="match status" value="1"/>
</dbReference>
<evidence type="ECO:0000256" key="3">
    <source>
        <dbReference type="SAM" id="MobiDB-lite"/>
    </source>
</evidence>
<name>A0A152A378_TIELA</name>
<dbReference type="Gene3D" id="1.25.40.410">
    <property type="match status" value="1"/>
</dbReference>
<gene>
    <name evidence="6" type="ORF">DLAC_02753</name>
</gene>
<dbReference type="CDD" id="cd11684">
    <property type="entry name" value="DHR2_DOCK"/>
    <property type="match status" value="1"/>
</dbReference>
<proteinExistence type="inferred from homology"/>
<sequence>MSSPSNTESGSNNSPPTNSLLDRAKRRSGSNPPTPSGSPTLSRLQSENVSTPVVNIGGSQSATNSPKLPITGPSGTSGGNNANLEGIYRKFVKLKKNPSGNPSFLNLKGDSDDNILLPMRMSWSDFESEYEKEYENVPLQLKFPVDEIIVKRKEKIPRTIFSPTIGLVQGSLDRYVRDLIDNFYRDYLIVEHKSNIINGTSEISGGGSVQRKYSSNHKSVNYGSSGNLDLSISQDDDQISNAVIKTKLFHQGKQLTRGSSLGNLLHGSGDSNSTVPTKPQSSNSDILKEFIPERFGLELLCEVKELKFSMEVEPFFCSLYIIDLESKERITECFNFHLNTKQIIDSLKMNDNLLGIVGNQKQCIFSLNKYHPNMYFLLRIYHIFRGDIEKDIKPYFKVGNKQSIFTQFKSEITEKCIGEQNQILQPFVWGVYPVFHRPTLMSTGSSMNLVPNNLSTALANSTIGTSTSLPSSTNSSPTSTPSNSLHNSSNPVPTTTTTPPPPVTIASPTVTSVTPTNPVLISPTLSSANSTTPSTVPPPPPPPPLPLSPNSTLSSNFTSRRRSSFLSSTTVSSNQLVNNGGSLLSNKITNNIEIGNMIPATPNLSDKSICELILSDKDLKKLKPIPGSFVMSIKTITDSDAEEMKGKVTPSIVPLIPITQESPPNFIREIQDFSESPYPYLEYVNNLYIYPENVYIKYKNPNIQIQVQLFEDLGTMKHLKCIYPNTPPTIPTAIWDTLNQPAPGKSPSTSIPYPPLEFQAFSAVNFHDKRPHFTEEFKIKLPTKITPQHYLSFTFYHINLNDKKDIKRAIGHCAVPLLGANSCLTDDFYTFSIEPEPNIESIKLNSDEQKKEKQPVFTFKSKLISSVITQNSNLDLFFKHINNVDQHNSVGRTLEAVKAIQKIDRISCVQFFPAILNQLFQIMCSSANEVASQAFASILHVIKLVDGFQDKKLVNSEKSRLLTFYSEYLFDYVPDSKHLYEELCRQWVNSSSTVKDFRLNWFLFDIMTKSMALSLQPTGKLDTDLGRENRFKIEFQENLNKLVLKLIPSQQQTTDQLSLQTWEFFTTKFPQFICNLFPLIDRGFLYNLIFTFLARFTPTNDDVSMVTVKFNFLKIITDYDHYIPLNFPVIYKNVDLISELTIKFFKRHFLIGLLINEVESCISQTKAIRNQAISTLKQLLKKHHYDPRYQTTELRERISTMYFPFVLKMIDHYAILKFQLDPKESQEWLTCFIWILQYCSKELLINWYLKETQSHQETFLKILSTLLELFKSEPSIYEITLLCIELSRIFLNHLSEESIQNHSNGVLLDSIIHLLQACSQNSGVEMTKLIQAIIKDYLIPKYPQSLFHSLNNSYCEIISHELLKSISIPELIEESSSLFYLLLQSNFSSTNDITKMKIQSTVAISRLVVEIKLENSSNLTIFLEKVISKCKSGSNQQSFIDQVEEMIKKINTIIKYSNTIYANKNDPEMVAEMYYKISNSYFESPNLRLTWLENLSKIHIENEQYDEASQCLVHCAHLISKYLVHSGKIMDTLDSDFQSICPNLKQELGLPEFDQKDQGALFQTQIWTLEYVVQLLEQAIVLLEKCNRYELAIETYYLVSKILKAKKDYRALINCLSNSKQLCETLIEKSKDSRIFSRYYRVGFYGKKLEEQDGKEYIYKKPHSVSVSAVQSKITQNLQEKFGEHQQIHMLSNVKLEETTLQEDAIYIQIVNVEPYIDNGNVDIGVSQFDQYFNLTSFISEVAFSQEGKAIQQDIAKQQKKKTIFSVNMAFPYVKNRLEIKDKKEIILSPIENAIELIKGRCIKLKEQLDTNPPKINPLQQIIQGSVFPMVNEGPLKVCEIFLNKKTISSYNAEHVEQLKKAMEKFLIYCGFTIRLSRSCMTHKHQDFQNMVEKQYETLKGQINSYIK</sequence>
<dbReference type="PANTHER" id="PTHR23317">
    <property type="entry name" value="DEDICATOR OF CYTOKINESIS DOCK"/>
    <property type="match status" value="1"/>
</dbReference>
<feature type="domain" description="C2 DOCK-type" evidence="4">
    <location>
        <begin position="684"/>
        <end position="864"/>
    </location>
</feature>
<protein>
    <submittedName>
        <fullName evidence="6">DOCK family protein</fullName>
    </submittedName>
</protein>
<evidence type="ECO:0000256" key="2">
    <source>
        <dbReference type="PROSITE-ProRule" id="PRU00983"/>
    </source>
</evidence>
<evidence type="ECO:0000259" key="5">
    <source>
        <dbReference type="PROSITE" id="PS51651"/>
    </source>
</evidence>
<comment type="similarity">
    <text evidence="2">Belongs to the DOCK family.</text>
</comment>
<dbReference type="Gene3D" id="1.20.58.740">
    <property type="match status" value="1"/>
</dbReference>
<evidence type="ECO:0000256" key="1">
    <source>
        <dbReference type="ARBA" id="ARBA00022658"/>
    </source>
</evidence>
<feature type="compositionally biased region" description="Low complexity" evidence="3">
    <location>
        <begin position="548"/>
        <end position="561"/>
    </location>
</feature>
<dbReference type="Gene3D" id="2.60.40.150">
    <property type="entry name" value="C2 domain"/>
    <property type="match status" value="1"/>
</dbReference>
<dbReference type="EMBL" id="LODT01000013">
    <property type="protein sequence ID" value="KYR00713.1"/>
    <property type="molecule type" value="Genomic_DNA"/>
</dbReference>
<organism evidence="6 7">
    <name type="scientific">Tieghemostelium lacteum</name>
    <name type="common">Slime mold</name>
    <name type="synonym">Dictyostelium lacteum</name>
    <dbReference type="NCBI Taxonomy" id="361077"/>
    <lineage>
        <taxon>Eukaryota</taxon>
        <taxon>Amoebozoa</taxon>
        <taxon>Evosea</taxon>
        <taxon>Eumycetozoa</taxon>
        <taxon>Dictyostelia</taxon>
        <taxon>Dictyosteliales</taxon>
        <taxon>Raperosteliaceae</taxon>
        <taxon>Tieghemostelium</taxon>
    </lineage>
</organism>
<dbReference type="PROSITE" id="PS51651">
    <property type="entry name" value="DOCKER"/>
    <property type="match status" value="1"/>
</dbReference>
<dbReference type="InterPro" id="IPR027007">
    <property type="entry name" value="C2_DOCK-type_domain"/>
</dbReference>
<dbReference type="Proteomes" id="UP000076078">
    <property type="component" value="Unassembled WGS sequence"/>
</dbReference>
<dbReference type="GO" id="GO:0005085">
    <property type="term" value="F:guanyl-nucleotide exchange factor activity"/>
    <property type="evidence" value="ECO:0007669"/>
    <property type="project" value="UniProtKB-KW"/>
</dbReference>
<dbReference type="Pfam" id="PF14429">
    <property type="entry name" value="DOCK-C2"/>
    <property type="match status" value="1"/>
</dbReference>
<feature type="compositionally biased region" description="Pro residues" evidence="3">
    <location>
        <begin position="535"/>
        <end position="547"/>
    </location>
</feature>
<dbReference type="Pfam" id="PF20421">
    <property type="entry name" value="DHR-2_Lobe_C"/>
    <property type="match status" value="1"/>
</dbReference>
<evidence type="ECO:0000313" key="6">
    <source>
        <dbReference type="EMBL" id="KYR00713.1"/>
    </source>
</evidence>
<dbReference type="CDD" id="cd08679">
    <property type="entry name" value="C2_DOCK180_related"/>
    <property type="match status" value="1"/>
</dbReference>
<dbReference type="InterPro" id="IPR043162">
    <property type="entry name" value="DOCK_C_lobe_C"/>
</dbReference>
<reference evidence="6 7" key="1">
    <citation type="submission" date="2015-12" db="EMBL/GenBank/DDBJ databases">
        <title>Dictyostelia acquired genes for synthesis and detection of signals that induce cell-type specialization by lateral gene transfer from prokaryotes.</title>
        <authorList>
            <person name="Gloeckner G."/>
            <person name="Schaap P."/>
        </authorList>
    </citation>
    <scope>NUCLEOTIDE SEQUENCE [LARGE SCALE GENOMIC DNA]</scope>
    <source>
        <strain evidence="6 7">TK</strain>
    </source>
</reference>
<dbReference type="Pfam" id="PF20422">
    <property type="entry name" value="DHR-2_Lobe_B"/>
    <property type="match status" value="1"/>
</dbReference>
<feature type="domain" description="DOCKER" evidence="5">
    <location>
        <begin position="1479"/>
        <end position="1908"/>
    </location>
</feature>
<dbReference type="InterPro" id="IPR046770">
    <property type="entry name" value="DOCKER_Lobe_B"/>
</dbReference>
<dbReference type="InterPro" id="IPR026791">
    <property type="entry name" value="DOCK"/>
</dbReference>
<dbReference type="InParanoid" id="A0A152A378"/>
<dbReference type="OrthoDB" id="16280at2759"/>
<feature type="compositionally biased region" description="Low complexity" evidence="3">
    <location>
        <begin position="465"/>
        <end position="497"/>
    </location>
</feature>
<dbReference type="GO" id="GO:0007264">
    <property type="term" value="P:small GTPase-mediated signal transduction"/>
    <property type="evidence" value="ECO:0007669"/>
    <property type="project" value="InterPro"/>
</dbReference>
<keyword evidence="7" id="KW-1185">Reference proteome</keyword>
<evidence type="ECO:0000313" key="7">
    <source>
        <dbReference type="Proteomes" id="UP000076078"/>
    </source>
</evidence>
<dbReference type="InterPro" id="IPR043161">
    <property type="entry name" value="DOCK_C_lobe_A"/>
</dbReference>
<dbReference type="InterPro" id="IPR035892">
    <property type="entry name" value="C2_domain_sf"/>
</dbReference>
<comment type="caution">
    <text evidence="6">The sequence shown here is derived from an EMBL/GenBank/DDBJ whole genome shotgun (WGS) entry which is preliminary data.</text>
</comment>
<dbReference type="OMA" id="YDHYIPL"/>
<dbReference type="STRING" id="361077.A0A152A378"/>
<dbReference type="Pfam" id="PF06920">
    <property type="entry name" value="DHR-2_Lobe_A"/>
    <property type="match status" value="1"/>
</dbReference>
<feature type="compositionally biased region" description="Low complexity" evidence="3">
    <location>
        <begin position="504"/>
        <end position="519"/>
    </location>
</feature>
<accession>A0A152A378</accession>
<feature type="region of interest" description="Disordered" evidence="3">
    <location>
        <begin position="464"/>
        <end position="561"/>
    </location>
</feature>
<feature type="region of interest" description="Disordered" evidence="3">
    <location>
        <begin position="1"/>
        <end position="81"/>
    </location>
</feature>
<dbReference type="PANTHER" id="PTHR23317:SF109">
    <property type="entry name" value="DOCK FAMILY PROTEIN"/>
    <property type="match status" value="1"/>
</dbReference>
<dbReference type="InterPro" id="IPR046769">
    <property type="entry name" value="DOCKER_Lobe_A"/>
</dbReference>
<keyword evidence="1" id="KW-0344">Guanine-nucleotide releasing factor</keyword>
<feature type="compositionally biased region" description="Polar residues" evidence="3">
    <location>
        <begin position="1"/>
        <end position="20"/>
    </location>
</feature>
<feature type="compositionally biased region" description="Polar residues" evidence="3">
    <location>
        <begin position="45"/>
        <end position="66"/>
    </location>
</feature>
<evidence type="ECO:0000259" key="4">
    <source>
        <dbReference type="PROSITE" id="PS51650"/>
    </source>
</evidence>
<dbReference type="InterPro" id="IPR046773">
    <property type="entry name" value="DOCKER_Lobe_C"/>
</dbReference>
<dbReference type="InterPro" id="IPR027357">
    <property type="entry name" value="DOCKER_dom"/>
</dbReference>